<evidence type="ECO:0000256" key="3">
    <source>
        <dbReference type="ARBA" id="ARBA00022478"/>
    </source>
</evidence>
<name>A0A7S3NJQ5_9STRA</name>
<dbReference type="Gene3D" id="2.40.40.20">
    <property type="match status" value="1"/>
</dbReference>
<feature type="domain" description="RNA polymerase N-terminal" evidence="13">
    <location>
        <begin position="308"/>
        <end position="674"/>
    </location>
</feature>
<reference evidence="14" key="1">
    <citation type="submission" date="2021-01" db="EMBL/GenBank/DDBJ databases">
        <authorList>
            <person name="Corre E."/>
            <person name="Pelletier E."/>
            <person name="Niang G."/>
            <person name="Scheremetjew M."/>
            <person name="Finn R."/>
            <person name="Kale V."/>
            <person name="Holt S."/>
            <person name="Cochrane G."/>
            <person name="Meng A."/>
            <person name="Brown T."/>
            <person name="Cohen L."/>
        </authorList>
    </citation>
    <scope>NUCLEOTIDE SEQUENCE</scope>
    <source>
        <strain evidence="14">CCMP1510</strain>
    </source>
</reference>
<keyword evidence="5 11" id="KW-0548">Nucleotidyltransferase</keyword>
<keyword evidence="10" id="KW-0539">Nucleus</keyword>
<dbReference type="Gene3D" id="3.30.1490.180">
    <property type="entry name" value="RNA polymerase ii"/>
    <property type="match status" value="1"/>
</dbReference>
<dbReference type="EMBL" id="HBIJ01008016">
    <property type="protein sequence ID" value="CAE0364895.1"/>
    <property type="molecule type" value="Transcribed_RNA"/>
</dbReference>
<sequence>MDSNSFGFYSSEEARGASVLEIKEDRLFEGKENTPVKDGLYDPRLGAVERRTKCPTCGEPESRCGGHLGHIELPRVCYQPLLFSQLFKVLQIKCLNCHNTRLEATETRWHACRLALLSTGQFRRVEALERPLSVLASLSKDDDKSEALTKLNASIAKAEAMARRKQESPKLITTQHARVARFEAERSFWIALKGTARCANCGAAKRNIKRLGHTRFCVLPPSEKSMRLDAELGLDTRFKSAQKDTMESDEDDDLSELGDQEPAKDELLLDAEEVRAQLAMLWQNCSSSMEAALGDIYNLVGNKSMNYLRFFLDVILVAPPRFRPAQTIGQVTAEHPQNIALQRILKIKQRIADIESSISTGELVATSKSSNNASDSSDSSSDSEGQEEDENKMINNKPAAAKSNNTKKKRIDLDAKLPPEERIRKQCLQLQDAINGYYDSGKALQRGAPPGIKQILERKEGMFRKFMMGKRVNYCARSVISPDPFLSSDAIGLPIKIAQGLSYPEPVTPHNVEALRLAVENGAHNWPGANYVELKPGRRILLDRQSKESRMAMAKQLLTPPGQKVGRHLIDRDYVLVNRQPTLHRPGIMAHRVKVLRAASLADQQTIRMHYANCNAYNADFDGDEVNIHFPQNELARAEASHLAATHHNYIIPTSGKPLRGLIQDHVVAAVKLSCPGCFLDIEQFCYLLYEACRIVLGELGTIDIRIANIKPCIIKPKLMYSGKQLLAAVLNHVTKFYATNKENFFIQQFVAKAKLSPAILGGEDLEESVVLIRRGYFVRGILDKAAIGASSMGLVHAVYELYGSQAAAVLLDAYARLLTVYLRDIAGHTCGMGDLFLNQDAEEMRKKSIQASEELGLKAFDDFCTKFFADDSELPKNRNDAFELIIARGERDRLDGHMQSALAPLHSNIIKSCLPNGLAWSFEANSFTQMVATGAKGSTVNQSQICCALGQQSLEGKRVPLSATGRALPCFERYDPTPRAAGFITDRFLTGVRPPEFFFHAMAGREGLVDTAVKTSRSGYLQRCLVKHLEDLVVAYDHTVRDSEGSVIQFLYGEDGLDASSVALLSSPSQAALEFLKQNQPYHLHSNSNYDSLLAEARHSSFIEPSNEFVVYARVLARRPKVKKTKWLKSQVQREFSFGTIVKVRKSTQRYDIRFDCDSVVIKKIPIYCFADENQQNILPKAKIIKPCTERDPFSYRFPPWLQGALCQKLTDTLRKYESSAPEFIHYIEDRYARSLAAPGEAVGAIAAQSIGEPSTQMTLNTFHLAGHGAGNVTLGIPRLREIIMTAATQVKTPIIVLPYTTTQFEYPERRRCLATRLNRINLYQLFDRQFGIRGTERLSQIENKNVKPIIREYTATLRLLPIARIRHFMGISSTHDDTVKIKRGDDDKESEEDYFLDSIASTVCDKLALYLKRTLATRFARELKYEESLIERRDAARARRQRQNERKKLEEELNNDETPIAADDSDSDEDALDEADERDPEVVGARSSADKLEIQGYQDDEVEEKEEDDEEGDDDEQDNDDEEFQQQQQQIKKRAAVPKVSVTKKMLDQGRLEFCVTATVPAAEVRVPDIAMLVDEVLSQVIVREASVGVKRAVAIDDHEVDNKKIGAILVEGRDIQALWTRTDGISDGLDLDCLECNDVYAMLTTYGVEAARATIVREISAVFSIYGISVAYRHLSLVADYMTYLGGYRALNRHTMAYHSSPYLQMSFETTAAFLTSAAQAASKDFLRSPSASIVLGQPVHLGTGVFDILVPLEAEAHSTEVSSSSSPS</sequence>
<accession>A0A7S3NJQ5</accession>
<dbReference type="SMART" id="SM00663">
    <property type="entry name" value="RPOLA_N"/>
    <property type="match status" value="1"/>
</dbReference>
<dbReference type="PANTHER" id="PTHR19376">
    <property type="entry name" value="DNA-DIRECTED RNA POLYMERASE"/>
    <property type="match status" value="1"/>
</dbReference>
<dbReference type="Pfam" id="PF04998">
    <property type="entry name" value="RNA_pol_Rpb1_5"/>
    <property type="match status" value="1"/>
</dbReference>
<dbReference type="InterPro" id="IPR007083">
    <property type="entry name" value="RNA_pol_Rpb1_4"/>
</dbReference>
<dbReference type="InterPro" id="IPR006592">
    <property type="entry name" value="RNA_pol_N"/>
</dbReference>
<keyword evidence="8" id="KW-0460">Magnesium</keyword>
<proteinExistence type="inferred from homology"/>
<dbReference type="InterPro" id="IPR038120">
    <property type="entry name" value="Rpb1_funnel_sf"/>
</dbReference>
<gene>
    <name evidence="14" type="ORF">ALAG00032_LOCUS5637</name>
</gene>
<dbReference type="InterPro" id="IPR045867">
    <property type="entry name" value="DNA-dir_RpoC_beta_prime"/>
</dbReference>
<dbReference type="InterPro" id="IPR007081">
    <property type="entry name" value="RNA_pol_Rpb1_5"/>
</dbReference>
<dbReference type="Gene3D" id="1.10.132.30">
    <property type="match status" value="1"/>
</dbReference>
<feature type="compositionally biased region" description="Basic and acidic residues" evidence="12">
    <location>
        <begin position="1436"/>
        <end position="1453"/>
    </location>
</feature>
<evidence type="ECO:0000256" key="10">
    <source>
        <dbReference type="ARBA" id="ARBA00023242"/>
    </source>
</evidence>
<dbReference type="GO" id="GO:0003677">
    <property type="term" value="F:DNA binding"/>
    <property type="evidence" value="ECO:0007669"/>
    <property type="project" value="InterPro"/>
</dbReference>
<evidence type="ECO:0000256" key="11">
    <source>
        <dbReference type="RuleBase" id="RU004279"/>
    </source>
</evidence>
<dbReference type="InterPro" id="IPR042102">
    <property type="entry name" value="RNA_pol_Rpb1_3_sf"/>
</dbReference>
<dbReference type="FunFam" id="2.40.40.20:FF:000019">
    <property type="entry name" value="DNA-directed RNA polymerase II subunit RPB1"/>
    <property type="match status" value="1"/>
</dbReference>
<keyword evidence="6" id="KW-0479">Metal-binding</keyword>
<comment type="catalytic activity">
    <reaction evidence="11">
        <text>RNA(n) + a ribonucleoside 5'-triphosphate = RNA(n+1) + diphosphate</text>
        <dbReference type="Rhea" id="RHEA:21248"/>
        <dbReference type="Rhea" id="RHEA-COMP:14527"/>
        <dbReference type="Rhea" id="RHEA-COMP:17342"/>
        <dbReference type="ChEBI" id="CHEBI:33019"/>
        <dbReference type="ChEBI" id="CHEBI:61557"/>
        <dbReference type="ChEBI" id="CHEBI:140395"/>
        <dbReference type="EC" id="2.7.7.6"/>
    </reaction>
</comment>
<dbReference type="Pfam" id="PF05000">
    <property type="entry name" value="RNA_pol_Rpb1_4"/>
    <property type="match status" value="1"/>
</dbReference>
<evidence type="ECO:0000256" key="4">
    <source>
        <dbReference type="ARBA" id="ARBA00022679"/>
    </source>
</evidence>
<dbReference type="InterPro" id="IPR015699">
    <property type="entry name" value="DNA-dir_RNA_pol1_lsu_N"/>
</dbReference>
<keyword evidence="9 11" id="KW-0804">Transcription</keyword>
<dbReference type="GO" id="GO:0006351">
    <property type="term" value="P:DNA-templated transcription"/>
    <property type="evidence" value="ECO:0007669"/>
    <property type="project" value="InterPro"/>
</dbReference>
<dbReference type="GO" id="GO:0005736">
    <property type="term" value="C:RNA polymerase I complex"/>
    <property type="evidence" value="ECO:0007669"/>
    <property type="project" value="UniProtKB-ARBA"/>
</dbReference>
<evidence type="ECO:0000259" key="13">
    <source>
        <dbReference type="SMART" id="SM00663"/>
    </source>
</evidence>
<dbReference type="CDD" id="cd01435">
    <property type="entry name" value="RNAP_I_RPA1_N"/>
    <property type="match status" value="1"/>
</dbReference>
<comment type="function">
    <text evidence="11">DNA-dependent RNA polymerase catalyzes the transcription of DNA into RNA using the four ribonucleoside triphosphates as substrates.</text>
</comment>
<dbReference type="InterPro" id="IPR047107">
    <property type="entry name" value="DNA-dir_RNA_pol1_lsu_C"/>
</dbReference>
<feature type="compositionally biased region" description="Acidic residues" evidence="12">
    <location>
        <begin position="1500"/>
        <end position="1526"/>
    </location>
</feature>
<dbReference type="InterPro" id="IPR044893">
    <property type="entry name" value="RNA_pol_Rpb1_clamp_domain"/>
</dbReference>
<comment type="similarity">
    <text evidence="2 11">Belongs to the RNA polymerase beta' chain family.</text>
</comment>
<evidence type="ECO:0000256" key="6">
    <source>
        <dbReference type="ARBA" id="ARBA00022723"/>
    </source>
</evidence>
<dbReference type="GO" id="GO:0003899">
    <property type="term" value="F:DNA-directed RNA polymerase activity"/>
    <property type="evidence" value="ECO:0007669"/>
    <property type="project" value="UniProtKB-EC"/>
</dbReference>
<evidence type="ECO:0000256" key="8">
    <source>
        <dbReference type="ARBA" id="ARBA00022842"/>
    </source>
</evidence>
<keyword evidence="7" id="KW-0862">Zinc</keyword>
<dbReference type="Gene3D" id="1.10.150.390">
    <property type="match status" value="1"/>
</dbReference>
<evidence type="ECO:0000256" key="2">
    <source>
        <dbReference type="ARBA" id="ARBA00006460"/>
    </source>
</evidence>
<comment type="subcellular location">
    <subcellularLocation>
        <location evidence="1">Nucleus</location>
    </subcellularLocation>
</comment>
<dbReference type="SUPFAM" id="SSF64484">
    <property type="entry name" value="beta and beta-prime subunits of DNA dependent RNA-polymerase"/>
    <property type="match status" value="1"/>
</dbReference>
<feature type="region of interest" description="Disordered" evidence="12">
    <location>
        <begin position="364"/>
        <end position="413"/>
    </location>
</feature>
<keyword evidence="3 11" id="KW-0240">DNA-directed RNA polymerase</keyword>
<evidence type="ECO:0000256" key="1">
    <source>
        <dbReference type="ARBA" id="ARBA00004123"/>
    </source>
</evidence>
<dbReference type="InterPro" id="IPR007066">
    <property type="entry name" value="RNA_pol_Rpb1_3"/>
</dbReference>
<dbReference type="Gene3D" id="6.20.50.80">
    <property type="match status" value="1"/>
</dbReference>
<dbReference type="Pfam" id="PF04983">
    <property type="entry name" value="RNA_pol_Rpb1_3"/>
    <property type="match status" value="1"/>
</dbReference>
<dbReference type="Pfam" id="PF00623">
    <property type="entry name" value="RNA_pol_Rpb1_2"/>
    <property type="match status" value="1"/>
</dbReference>
<feature type="region of interest" description="Disordered" evidence="12">
    <location>
        <begin position="1436"/>
        <end position="1537"/>
    </location>
</feature>
<organism evidence="14">
    <name type="scientific">Aureoumbra lagunensis</name>
    <dbReference type="NCBI Taxonomy" id="44058"/>
    <lineage>
        <taxon>Eukaryota</taxon>
        <taxon>Sar</taxon>
        <taxon>Stramenopiles</taxon>
        <taxon>Ochrophyta</taxon>
        <taxon>Pelagophyceae</taxon>
        <taxon>Pelagomonadales</taxon>
        <taxon>Aureoumbra</taxon>
    </lineage>
</organism>
<dbReference type="Gene3D" id="6.10.250.2940">
    <property type="match status" value="1"/>
</dbReference>
<dbReference type="Gene3D" id="4.10.860.120">
    <property type="entry name" value="RNA polymerase II, clamp domain"/>
    <property type="match status" value="1"/>
</dbReference>
<protein>
    <recommendedName>
        <fullName evidence="11">DNA-directed RNA polymerase subunit</fullName>
        <ecNumber evidence="11">2.7.7.6</ecNumber>
    </recommendedName>
</protein>
<feature type="compositionally biased region" description="Acidic residues" evidence="12">
    <location>
        <begin position="1465"/>
        <end position="1481"/>
    </location>
</feature>
<evidence type="ECO:0000313" key="14">
    <source>
        <dbReference type="EMBL" id="CAE0364895.1"/>
    </source>
</evidence>
<dbReference type="InterPro" id="IPR000722">
    <property type="entry name" value="RNA_pol_asu"/>
</dbReference>
<evidence type="ECO:0000256" key="12">
    <source>
        <dbReference type="SAM" id="MobiDB-lite"/>
    </source>
</evidence>
<feature type="compositionally biased region" description="Low complexity" evidence="12">
    <location>
        <begin position="367"/>
        <end position="383"/>
    </location>
</feature>
<keyword evidence="4 11" id="KW-0808">Transferase</keyword>
<dbReference type="CDD" id="cd02735">
    <property type="entry name" value="RNAP_I_Rpa1_C"/>
    <property type="match status" value="1"/>
</dbReference>
<evidence type="ECO:0000256" key="9">
    <source>
        <dbReference type="ARBA" id="ARBA00023163"/>
    </source>
</evidence>
<evidence type="ECO:0000256" key="5">
    <source>
        <dbReference type="ARBA" id="ARBA00022695"/>
    </source>
</evidence>
<dbReference type="InterPro" id="IPR007080">
    <property type="entry name" value="RNA_pol_Rpb1_1"/>
</dbReference>
<dbReference type="Pfam" id="PF04997">
    <property type="entry name" value="RNA_pol_Rpb1_1"/>
    <property type="match status" value="1"/>
</dbReference>
<evidence type="ECO:0000256" key="7">
    <source>
        <dbReference type="ARBA" id="ARBA00022833"/>
    </source>
</evidence>
<dbReference type="PANTHER" id="PTHR19376:SF11">
    <property type="entry name" value="DNA-DIRECTED RNA POLYMERASE I SUBUNIT RPA1"/>
    <property type="match status" value="1"/>
</dbReference>
<dbReference type="GO" id="GO:0046872">
    <property type="term" value="F:metal ion binding"/>
    <property type="evidence" value="ECO:0007669"/>
    <property type="project" value="UniProtKB-KW"/>
</dbReference>
<dbReference type="EC" id="2.7.7.6" evidence="11"/>
<dbReference type="Gene3D" id="1.10.274.100">
    <property type="entry name" value="RNA polymerase Rpb1, domain 3"/>
    <property type="match status" value="1"/>
</dbReference>